<evidence type="ECO:0000256" key="8">
    <source>
        <dbReference type="ARBA" id="ARBA00023102"/>
    </source>
</evidence>
<dbReference type="InterPro" id="IPR020867">
    <property type="entry name" value="THF_DH/CycHdrlase_CS"/>
</dbReference>
<evidence type="ECO:0000256" key="4">
    <source>
        <dbReference type="ARBA" id="ARBA00022755"/>
    </source>
</evidence>
<evidence type="ECO:0000256" key="2">
    <source>
        <dbReference type="ARBA" id="ARBA00022563"/>
    </source>
</evidence>
<dbReference type="InterPro" id="IPR020630">
    <property type="entry name" value="THF_DH/CycHdrlase_cat_dom"/>
</dbReference>
<comment type="caution">
    <text evidence="11">Lacks conserved residue(s) required for the propagation of feature annotation.</text>
</comment>
<dbReference type="GO" id="GO:0000105">
    <property type="term" value="P:L-histidine biosynthetic process"/>
    <property type="evidence" value="ECO:0007669"/>
    <property type="project" value="UniProtKB-KW"/>
</dbReference>
<dbReference type="PROSITE" id="PS00767">
    <property type="entry name" value="THF_DHG_CYH_2"/>
    <property type="match status" value="1"/>
</dbReference>
<comment type="pathway">
    <text evidence="1 11">One-carbon metabolism; tetrahydrofolate interconversion.</text>
</comment>
<comment type="catalytic activity">
    <reaction evidence="11">
        <text>(6R)-5,10-methenyltetrahydrofolate + H2O = (6R)-10-formyltetrahydrofolate + H(+)</text>
        <dbReference type="Rhea" id="RHEA:23700"/>
        <dbReference type="ChEBI" id="CHEBI:15377"/>
        <dbReference type="ChEBI" id="CHEBI:15378"/>
        <dbReference type="ChEBI" id="CHEBI:57455"/>
        <dbReference type="ChEBI" id="CHEBI:195366"/>
        <dbReference type="EC" id="3.5.4.9"/>
    </reaction>
</comment>
<dbReference type="GO" id="GO:0004477">
    <property type="term" value="F:methenyltetrahydrofolate cyclohydrolase activity"/>
    <property type="evidence" value="ECO:0007669"/>
    <property type="project" value="UniProtKB-UniRule"/>
</dbReference>
<proteinExistence type="inferred from homology"/>
<evidence type="ECO:0000256" key="7">
    <source>
        <dbReference type="ARBA" id="ARBA00023002"/>
    </source>
</evidence>
<feature type="domain" description="Tetrahydrofolate dehydrogenase/cyclohydrolase catalytic" evidence="12">
    <location>
        <begin position="5"/>
        <end position="114"/>
    </location>
</feature>
<keyword evidence="5 11" id="KW-0378">Hydrolase</keyword>
<gene>
    <name evidence="11" type="primary">folD</name>
    <name evidence="14" type="ORF">A3D49_00345</name>
</gene>
<evidence type="ECO:0000259" key="13">
    <source>
        <dbReference type="Pfam" id="PF02882"/>
    </source>
</evidence>
<comment type="similarity">
    <text evidence="11">Belongs to the tetrahydrofolate dehydrogenase/cyclohydrolase family.</text>
</comment>
<dbReference type="SUPFAM" id="SSF51735">
    <property type="entry name" value="NAD(P)-binding Rossmann-fold domains"/>
    <property type="match status" value="1"/>
</dbReference>
<dbReference type="GO" id="GO:0006164">
    <property type="term" value="P:purine nucleotide biosynthetic process"/>
    <property type="evidence" value="ECO:0007669"/>
    <property type="project" value="UniProtKB-KW"/>
</dbReference>
<evidence type="ECO:0000256" key="10">
    <source>
        <dbReference type="ARBA" id="ARBA00023268"/>
    </source>
</evidence>
<dbReference type="Pfam" id="PF02882">
    <property type="entry name" value="THF_DHG_CYH_C"/>
    <property type="match status" value="1"/>
</dbReference>
<evidence type="ECO:0000256" key="9">
    <source>
        <dbReference type="ARBA" id="ARBA00023167"/>
    </source>
</evidence>
<dbReference type="FunFam" id="3.40.50.720:FF:000094">
    <property type="entry name" value="Bifunctional protein FolD"/>
    <property type="match status" value="1"/>
</dbReference>
<dbReference type="InterPro" id="IPR000672">
    <property type="entry name" value="THF_DH/CycHdrlase"/>
</dbReference>
<evidence type="ECO:0000256" key="11">
    <source>
        <dbReference type="HAMAP-Rule" id="MF_01576"/>
    </source>
</evidence>
<dbReference type="AlphaFoldDB" id="A0A1G2THR0"/>
<dbReference type="GO" id="GO:0035999">
    <property type="term" value="P:tetrahydrofolate interconversion"/>
    <property type="evidence" value="ECO:0007669"/>
    <property type="project" value="UniProtKB-UniRule"/>
</dbReference>
<dbReference type="CDD" id="cd01080">
    <property type="entry name" value="NAD_bind_m-THF_DH_Cyclohyd"/>
    <property type="match status" value="1"/>
</dbReference>
<keyword evidence="4 11" id="KW-0658">Purine biosynthesis</keyword>
<organism evidence="14 15">
    <name type="scientific">Candidatus Zambryskibacteria bacterium RIFCSPHIGHO2_02_FULL_43_37</name>
    <dbReference type="NCBI Taxonomy" id="1802749"/>
    <lineage>
        <taxon>Bacteria</taxon>
        <taxon>Candidatus Zambryskiibacteriota</taxon>
    </lineage>
</organism>
<dbReference type="InterPro" id="IPR020631">
    <property type="entry name" value="THF_DH/CycHdrlase_NAD-bd_dom"/>
</dbReference>
<dbReference type="GO" id="GO:0005829">
    <property type="term" value="C:cytosol"/>
    <property type="evidence" value="ECO:0007669"/>
    <property type="project" value="TreeGrafter"/>
</dbReference>
<dbReference type="Pfam" id="PF00763">
    <property type="entry name" value="THF_DHG_CYH"/>
    <property type="match status" value="1"/>
</dbReference>
<dbReference type="GO" id="GO:0009086">
    <property type="term" value="P:methionine biosynthetic process"/>
    <property type="evidence" value="ECO:0007669"/>
    <property type="project" value="UniProtKB-KW"/>
</dbReference>
<keyword evidence="7 11" id="KW-0560">Oxidoreductase</keyword>
<evidence type="ECO:0000256" key="1">
    <source>
        <dbReference type="ARBA" id="ARBA00004777"/>
    </source>
</evidence>
<keyword evidence="8 11" id="KW-0368">Histidine biosynthesis</keyword>
<evidence type="ECO:0000313" key="14">
    <source>
        <dbReference type="EMBL" id="OHA96598.1"/>
    </source>
</evidence>
<keyword evidence="3 11" id="KW-0028">Amino-acid biosynthesis</keyword>
<keyword evidence="2 11" id="KW-0554">One-carbon metabolism</keyword>
<feature type="domain" description="Tetrahydrofolate dehydrogenase/cyclohydrolase NAD(P)-binding" evidence="13">
    <location>
        <begin position="121"/>
        <end position="263"/>
    </location>
</feature>
<evidence type="ECO:0000256" key="6">
    <source>
        <dbReference type="ARBA" id="ARBA00022857"/>
    </source>
</evidence>
<protein>
    <recommendedName>
        <fullName evidence="11">Bifunctional protein FolD</fullName>
    </recommendedName>
    <domain>
        <recommendedName>
            <fullName evidence="11">Methylenetetrahydrofolate dehydrogenase</fullName>
            <ecNumber evidence="11">1.5.1.5</ecNumber>
        </recommendedName>
    </domain>
    <domain>
        <recommendedName>
            <fullName evidence="11">Methenyltetrahydrofolate cyclohydrolase</fullName>
            <ecNumber evidence="11">3.5.4.9</ecNumber>
        </recommendedName>
    </domain>
</protein>
<dbReference type="EMBL" id="MHVS01000005">
    <property type="protein sequence ID" value="OHA96598.1"/>
    <property type="molecule type" value="Genomic_DNA"/>
</dbReference>
<dbReference type="EC" id="3.5.4.9" evidence="11"/>
<keyword evidence="9 11" id="KW-0486">Methionine biosynthesis</keyword>
<comment type="catalytic activity">
    <reaction evidence="11">
        <text>(6R)-5,10-methylene-5,6,7,8-tetrahydrofolate + NADP(+) = (6R)-5,10-methenyltetrahydrofolate + NADPH</text>
        <dbReference type="Rhea" id="RHEA:22812"/>
        <dbReference type="ChEBI" id="CHEBI:15636"/>
        <dbReference type="ChEBI" id="CHEBI:57455"/>
        <dbReference type="ChEBI" id="CHEBI:57783"/>
        <dbReference type="ChEBI" id="CHEBI:58349"/>
        <dbReference type="EC" id="1.5.1.5"/>
    </reaction>
</comment>
<feature type="binding site" evidence="11">
    <location>
        <begin position="147"/>
        <end position="149"/>
    </location>
    <ligand>
        <name>NADP(+)</name>
        <dbReference type="ChEBI" id="CHEBI:58349"/>
    </ligand>
</feature>
<dbReference type="Gene3D" id="3.40.50.720">
    <property type="entry name" value="NAD(P)-binding Rossmann-like Domain"/>
    <property type="match status" value="1"/>
</dbReference>
<dbReference type="UniPathway" id="UPA00193"/>
<evidence type="ECO:0000313" key="15">
    <source>
        <dbReference type="Proteomes" id="UP000177279"/>
    </source>
</evidence>
<dbReference type="InterPro" id="IPR036291">
    <property type="entry name" value="NAD(P)-bd_dom_sf"/>
</dbReference>
<dbReference type="InterPro" id="IPR046346">
    <property type="entry name" value="Aminoacid_DH-like_N_sf"/>
</dbReference>
<keyword evidence="6 11" id="KW-0521">NADP</keyword>
<evidence type="ECO:0000256" key="5">
    <source>
        <dbReference type="ARBA" id="ARBA00022801"/>
    </source>
</evidence>
<comment type="function">
    <text evidence="11">Catalyzes the oxidation of 5,10-methylenetetrahydrofolate to 5,10-methenyltetrahydrofolate and then the hydrolysis of 5,10-methenyltetrahydrofolate to 10-formyltetrahydrofolate.</text>
</comment>
<dbReference type="Proteomes" id="UP000177279">
    <property type="component" value="Unassembled WGS sequence"/>
</dbReference>
<dbReference type="HAMAP" id="MF_01576">
    <property type="entry name" value="THF_DHG_CYH"/>
    <property type="match status" value="1"/>
</dbReference>
<dbReference type="PRINTS" id="PR00085">
    <property type="entry name" value="THFDHDRGNASE"/>
</dbReference>
<comment type="subunit">
    <text evidence="11">Homodimer.</text>
</comment>
<dbReference type="EC" id="1.5.1.5" evidence="11"/>
<dbReference type="PANTHER" id="PTHR48099:SF5">
    <property type="entry name" value="C-1-TETRAHYDROFOLATE SYNTHASE, CYTOPLASMIC"/>
    <property type="match status" value="1"/>
</dbReference>
<dbReference type="SUPFAM" id="SSF53223">
    <property type="entry name" value="Aminoacid dehydrogenase-like, N-terminal domain"/>
    <property type="match status" value="1"/>
</dbReference>
<sequence length="264" mass="29103">MTIILDGRKLNAEIVARLARQIKRLKHKPKLVIVQVGSVPESDKYIKRKKIFGEKIGAIVEHKKYPGNVLEQRLISEISKFNKSSSVHGIIVQLPLPKHLQNILGLIAEEKRVDGGKYFRPATAKGVLALLDKYRIKITGKKAVVVGRSELVGKPIALALLEREATVTICHKQTKDLKRETKQAEILVVAAGSPELITKNHVSRDQIVIDVGINILGNEKLVGDVDFKNVSKKVRAISPVPGGVGPMTVASLFQNLLEAYELQT</sequence>
<dbReference type="Gene3D" id="3.40.50.10860">
    <property type="entry name" value="Leucine Dehydrogenase, chain A, domain 1"/>
    <property type="match status" value="1"/>
</dbReference>
<name>A0A1G2THR0_9BACT</name>
<evidence type="ECO:0000256" key="3">
    <source>
        <dbReference type="ARBA" id="ARBA00022605"/>
    </source>
</evidence>
<dbReference type="GO" id="GO:0004488">
    <property type="term" value="F:methylenetetrahydrofolate dehydrogenase (NADP+) activity"/>
    <property type="evidence" value="ECO:0007669"/>
    <property type="project" value="UniProtKB-UniRule"/>
</dbReference>
<feature type="binding site" evidence="11">
    <location>
        <position position="213"/>
    </location>
    <ligand>
        <name>NADP(+)</name>
        <dbReference type="ChEBI" id="CHEBI:58349"/>
    </ligand>
</feature>
<accession>A0A1G2THR0</accession>
<comment type="caution">
    <text evidence="14">The sequence shown here is derived from an EMBL/GenBank/DDBJ whole genome shotgun (WGS) entry which is preliminary data.</text>
</comment>
<reference evidence="14 15" key="1">
    <citation type="journal article" date="2016" name="Nat. Commun.">
        <title>Thousands of microbial genomes shed light on interconnected biogeochemical processes in an aquifer system.</title>
        <authorList>
            <person name="Anantharaman K."/>
            <person name="Brown C.T."/>
            <person name="Hug L.A."/>
            <person name="Sharon I."/>
            <person name="Castelle C.J."/>
            <person name="Probst A.J."/>
            <person name="Thomas B.C."/>
            <person name="Singh A."/>
            <person name="Wilkins M.J."/>
            <person name="Karaoz U."/>
            <person name="Brodie E.L."/>
            <person name="Williams K.H."/>
            <person name="Hubbard S.S."/>
            <person name="Banfield J.F."/>
        </authorList>
    </citation>
    <scope>NUCLEOTIDE SEQUENCE [LARGE SCALE GENOMIC DNA]</scope>
</reference>
<evidence type="ECO:0000259" key="12">
    <source>
        <dbReference type="Pfam" id="PF00763"/>
    </source>
</evidence>
<keyword evidence="10 11" id="KW-0511">Multifunctional enzyme</keyword>
<dbReference type="PANTHER" id="PTHR48099">
    <property type="entry name" value="C-1-TETRAHYDROFOLATE SYNTHASE, CYTOPLASMIC-RELATED"/>
    <property type="match status" value="1"/>
</dbReference>